<keyword evidence="5 7" id="KW-0503">Monooxygenase</keyword>
<proteinExistence type="predicted"/>
<dbReference type="RefSeq" id="WP_344907484.1">
    <property type="nucleotide sequence ID" value="NZ_BAAAWD010000031.1"/>
</dbReference>
<dbReference type="PANTHER" id="PTHR13789:SF318">
    <property type="entry name" value="GERANYLGERANYL DIPHOSPHATE REDUCTASE"/>
    <property type="match status" value="1"/>
</dbReference>
<dbReference type="SUPFAM" id="SSF51905">
    <property type="entry name" value="FAD/NAD(P)-binding domain"/>
    <property type="match status" value="1"/>
</dbReference>
<evidence type="ECO:0000256" key="3">
    <source>
        <dbReference type="ARBA" id="ARBA00022827"/>
    </source>
</evidence>
<dbReference type="SUPFAM" id="SSF54373">
    <property type="entry name" value="FAD-linked reductases, C-terminal domain"/>
    <property type="match status" value="1"/>
</dbReference>
<dbReference type="GO" id="GO:0004497">
    <property type="term" value="F:monooxygenase activity"/>
    <property type="evidence" value="ECO:0007669"/>
    <property type="project" value="UniProtKB-KW"/>
</dbReference>
<gene>
    <name evidence="7" type="ORF">GCM10017559_81350</name>
</gene>
<evidence type="ECO:0000256" key="2">
    <source>
        <dbReference type="ARBA" id="ARBA00022630"/>
    </source>
</evidence>
<evidence type="ECO:0000256" key="4">
    <source>
        <dbReference type="ARBA" id="ARBA00023002"/>
    </source>
</evidence>
<reference evidence="8" key="1">
    <citation type="journal article" date="2019" name="Int. J. Syst. Evol. Microbiol.">
        <title>The Global Catalogue of Microorganisms (GCM) 10K type strain sequencing project: providing services to taxonomists for standard genome sequencing and annotation.</title>
        <authorList>
            <consortium name="The Broad Institute Genomics Platform"/>
            <consortium name="The Broad Institute Genome Sequencing Center for Infectious Disease"/>
            <person name="Wu L."/>
            <person name="Ma J."/>
        </authorList>
    </citation>
    <scope>NUCLEOTIDE SEQUENCE [LARGE SCALE GENOMIC DNA]</scope>
    <source>
        <strain evidence="8">JCM 3106</strain>
    </source>
</reference>
<evidence type="ECO:0000313" key="8">
    <source>
        <dbReference type="Proteomes" id="UP001499930"/>
    </source>
</evidence>
<name>A0ABP6LDN9_9ACTN</name>
<evidence type="ECO:0000259" key="6">
    <source>
        <dbReference type="Pfam" id="PF01494"/>
    </source>
</evidence>
<dbReference type="PRINTS" id="PR00420">
    <property type="entry name" value="RNGMNOXGNASE"/>
</dbReference>
<dbReference type="InterPro" id="IPR036188">
    <property type="entry name" value="FAD/NAD-bd_sf"/>
</dbReference>
<protein>
    <submittedName>
        <fullName evidence="7">FAD-dependent monooxygenase</fullName>
    </submittedName>
</protein>
<keyword evidence="2" id="KW-0285">Flavoprotein</keyword>
<feature type="domain" description="FAD-binding" evidence="6">
    <location>
        <begin position="3"/>
        <end position="346"/>
    </location>
</feature>
<dbReference type="Pfam" id="PF01494">
    <property type="entry name" value="FAD_binding_3"/>
    <property type="match status" value="1"/>
</dbReference>
<keyword evidence="4" id="KW-0560">Oxidoreductase</keyword>
<sequence>MRIAIVGGGLGGLTTALLLRQAGVEAVVYEQAAELREVGAGIVVGPNMARPLVRAGLGERLASFAVALETAWEFRRWQDGRVLSSQRMGEECRRLYGTDCYVAHRADLLDMLRDALPDEVVGTDRRLRELRQDGDGVELVLTDSGGRSTTVTADAVIGADGIHSAVRQAVVQEEPPRFSGLCAYRCLVDARRAPELALRRVQTLWLGPGRHFVHYPIRDRELINIVAIVPAGEWRVESWTADGRLEDLAAEFETWDPRLGGLIAAATETKRWALYDRGPLERWTSGRVALLGDAAHSMLPFFGQGAAQAVEDAVVLAGCLREATAGTVAGALARYEEIRRPRASQVQLMSRGREVQNHLPDGPAQVERDAALAAGDPLRQSAWLYGHDAEAALTGRAVPERR</sequence>
<accession>A0ABP6LDN9</accession>
<keyword evidence="3" id="KW-0274">FAD</keyword>
<dbReference type="EMBL" id="BAAAWD010000031">
    <property type="protein sequence ID" value="GAA3040544.1"/>
    <property type="molecule type" value="Genomic_DNA"/>
</dbReference>
<organism evidence="7 8">
    <name type="scientific">Streptosporangium longisporum</name>
    <dbReference type="NCBI Taxonomy" id="46187"/>
    <lineage>
        <taxon>Bacteria</taxon>
        <taxon>Bacillati</taxon>
        <taxon>Actinomycetota</taxon>
        <taxon>Actinomycetes</taxon>
        <taxon>Streptosporangiales</taxon>
        <taxon>Streptosporangiaceae</taxon>
        <taxon>Streptosporangium</taxon>
    </lineage>
</organism>
<evidence type="ECO:0000313" key="7">
    <source>
        <dbReference type="EMBL" id="GAA3040544.1"/>
    </source>
</evidence>
<dbReference type="InterPro" id="IPR002938">
    <property type="entry name" value="FAD-bd"/>
</dbReference>
<dbReference type="Proteomes" id="UP001499930">
    <property type="component" value="Unassembled WGS sequence"/>
</dbReference>
<dbReference type="PANTHER" id="PTHR13789">
    <property type="entry name" value="MONOOXYGENASE"/>
    <property type="match status" value="1"/>
</dbReference>
<keyword evidence="8" id="KW-1185">Reference proteome</keyword>
<comment type="caution">
    <text evidence="7">The sequence shown here is derived from an EMBL/GenBank/DDBJ whole genome shotgun (WGS) entry which is preliminary data.</text>
</comment>
<evidence type="ECO:0000256" key="5">
    <source>
        <dbReference type="ARBA" id="ARBA00023033"/>
    </source>
</evidence>
<dbReference type="Gene3D" id="3.50.50.60">
    <property type="entry name" value="FAD/NAD(P)-binding domain"/>
    <property type="match status" value="1"/>
</dbReference>
<evidence type="ECO:0000256" key="1">
    <source>
        <dbReference type="ARBA" id="ARBA00001974"/>
    </source>
</evidence>
<comment type="cofactor">
    <cofactor evidence="1">
        <name>FAD</name>
        <dbReference type="ChEBI" id="CHEBI:57692"/>
    </cofactor>
</comment>
<dbReference type="InterPro" id="IPR050493">
    <property type="entry name" value="FAD-dep_Monooxygenase_BioMet"/>
</dbReference>